<accession>A0A1S8CRH5</accession>
<comment type="caution">
    <text evidence="1">The sequence shown here is derived from an EMBL/GenBank/DDBJ whole genome shotgun (WGS) entry which is preliminary data.</text>
</comment>
<dbReference type="AlphaFoldDB" id="A0A1S8CRH5"/>
<gene>
    <name evidence="1" type="ORF">BKE30_15195</name>
</gene>
<reference evidence="1 2" key="1">
    <citation type="submission" date="2016-10" db="EMBL/GenBank/DDBJ databases">
        <title>Draft Genome sequence of Alkanindiges sp. strain H1.</title>
        <authorList>
            <person name="Subhash Y."/>
            <person name="Lee S."/>
        </authorList>
    </citation>
    <scope>NUCLEOTIDE SEQUENCE [LARGE SCALE GENOMIC DNA]</scope>
    <source>
        <strain evidence="1 2">H1</strain>
    </source>
</reference>
<dbReference type="EMBL" id="MLCN01000069">
    <property type="protein sequence ID" value="ONG37148.1"/>
    <property type="molecule type" value="Genomic_DNA"/>
</dbReference>
<keyword evidence="2" id="KW-1185">Reference proteome</keyword>
<dbReference type="STRING" id="1907941.BKE30_15195"/>
<protein>
    <submittedName>
        <fullName evidence="1">Uncharacterized protein</fullName>
    </submittedName>
</protein>
<organism evidence="1 2">
    <name type="scientific">Alkanindiges hydrocarboniclasticus</name>
    <dbReference type="NCBI Taxonomy" id="1907941"/>
    <lineage>
        <taxon>Bacteria</taxon>
        <taxon>Pseudomonadati</taxon>
        <taxon>Pseudomonadota</taxon>
        <taxon>Gammaproteobacteria</taxon>
        <taxon>Moraxellales</taxon>
        <taxon>Moraxellaceae</taxon>
        <taxon>Alkanindiges</taxon>
    </lineage>
</organism>
<dbReference type="Proteomes" id="UP000192132">
    <property type="component" value="Unassembled WGS sequence"/>
</dbReference>
<sequence length="64" mass="7088">MIPDGYWDDRQQSLISSERKLIKSGGRIMLGGSTYTGPQGQLNWTTAPDKTCDLTNIWIANSIS</sequence>
<name>A0A1S8CRH5_9GAMM</name>
<proteinExistence type="predicted"/>
<evidence type="ECO:0000313" key="1">
    <source>
        <dbReference type="EMBL" id="ONG37148.1"/>
    </source>
</evidence>
<evidence type="ECO:0000313" key="2">
    <source>
        <dbReference type="Proteomes" id="UP000192132"/>
    </source>
</evidence>